<dbReference type="Gene3D" id="1.10.287.130">
    <property type="match status" value="1"/>
</dbReference>
<keyword evidence="7" id="KW-0902">Two-component regulatory system</keyword>
<dbReference type="PROSITE" id="PS50109">
    <property type="entry name" value="HIS_KIN"/>
    <property type="match status" value="1"/>
</dbReference>
<evidence type="ECO:0000256" key="3">
    <source>
        <dbReference type="ARBA" id="ARBA00012438"/>
    </source>
</evidence>
<evidence type="ECO:0000256" key="7">
    <source>
        <dbReference type="ARBA" id="ARBA00023012"/>
    </source>
</evidence>
<dbReference type="PANTHER" id="PTHR43711">
    <property type="entry name" value="TWO-COMPONENT HISTIDINE KINASE"/>
    <property type="match status" value="1"/>
</dbReference>
<evidence type="ECO:0000256" key="6">
    <source>
        <dbReference type="ARBA" id="ARBA00022777"/>
    </source>
</evidence>
<proteinExistence type="predicted"/>
<feature type="transmembrane region" description="Helical" evidence="9">
    <location>
        <begin position="302"/>
        <end position="322"/>
    </location>
</feature>
<evidence type="ECO:0000313" key="12">
    <source>
        <dbReference type="Proteomes" id="UP001239626"/>
    </source>
</evidence>
<feature type="coiled-coil region" evidence="8">
    <location>
        <begin position="434"/>
        <end position="464"/>
    </location>
</feature>
<protein>
    <recommendedName>
        <fullName evidence="3">histidine kinase</fullName>
        <ecNumber evidence="3">2.7.13.3</ecNumber>
    </recommendedName>
</protein>
<feature type="transmembrane region" description="Helical" evidence="9">
    <location>
        <begin position="145"/>
        <end position="165"/>
    </location>
</feature>
<keyword evidence="9" id="KW-0812">Transmembrane</keyword>
<comment type="caution">
    <text evidence="11">The sequence shown here is derived from an EMBL/GenBank/DDBJ whole genome shotgun (WGS) entry which is preliminary data.</text>
</comment>
<sequence length="693" mass="73592">MATARLHTETAEAGHRADAHLWRAAAWFAAALWATYVLVPSEHTVLRGLVLYPLGDVAAVVAVVYGVRRYRPRAPGAWLLIAGGLASFTVADVMLAILEVQGTQGFPSVADVFYLLAYPLFAGGLVVASRAGFREGGRGTFIDAGIITIAATLFALLLITSTYIADPDLSLAAAIVASAYPLADVLLLAVTAQFLLSTSWRPLALRLLTVSLALILVGDIFYSVQELYTSGGDKRLADALLLAGVLLLGLAGLHPSMTALTATAGEVTLPRYSVRRVVSLYLISLVPVVVLTIQALTGRVDYVWITLLAMVAIAALVVTRFVDLVGRTLRAAEREAALSRFGSDLLFRSGHEELVTTAQRAADELVPGGSARVIEAGSEAIDESALFTALVVVNGRVVGSVVADQRLTAEQGTQDALVTVARGLSLALERDSLLAAEQATADSLAEQNAQLRELDRMKDQLVSSVSHELRTPLTSIGGYSEMLLGREFGDLNHDQQDFVEVIDRNARRLNRIIDDILFVARVDAGRLSLERSWVDVAAVAAVCVEAALPRARLGELTIGLTAPDDLEPVWADQTRLTQMFDNLITNAVKFTPPGGTITVTLSGAEDMVSAQIADTGIGIPPGEVDRLFERFFRASTVGAVDGTGLGLSIVKSIVEVHDGTIAVTSAEGVGTTFTIELPVRLPATRPAETEAAE</sequence>
<dbReference type="PANTHER" id="PTHR43711:SF31">
    <property type="entry name" value="HISTIDINE KINASE"/>
    <property type="match status" value="1"/>
</dbReference>
<dbReference type="CDD" id="cd00075">
    <property type="entry name" value="HATPase"/>
    <property type="match status" value="1"/>
</dbReference>
<dbReference type="EMBL" id="JAUSVB010000003">
    <property type="protein sequence ID" value="MDQ0373961.1"/>
    <property type="molecule type" value="Genomic_DNA"/>
</dbReference>
<feature type="transmembrane region" description="Helical" evidence="9">
    <location>
        <begin position="112"/>
        <end position="133"/>
    </location>
</feature>
<name>A0ABU0EFA9_9CELL</name>
<comment type="catalytic activity">
    <reaction evidence="1">
        <text>ATP + protein L-histidine = ADP + protein N-phospho-L-histidine.</text>
        <dbReference type="EC" id="2.7.13.3"/>
    </reaction>
</comment>
<dbReference type="InterPro" id="IPR003594">
    <property type="entry name" value="HATPase_dom"/>
</dbReference>
<organism evidence="11 12">
    <name type="scientific">Cellulomonas humilata</name>
    <dbReference type="NCBI Taxonomy" id="144055"/>
    <lineage>
        <taxon>Bacteria</taxon>
        <taxon>Bacillati</taxon>
        <taxon>Actinomycetota</taxon>
        <taxon>Actinomycetes</taxon>
        <taxon>Micrococcales</taxon>
        <taxon>Cellulomonadaceae</taxon>
        <taxon>Cellulomonas</taxon>
    </lineage>
</organism>
<evidence type="ECO:0000256" key="1">
    <source>
        <dbReference type="ARBA" id="ARBA00000085"/>
    </source>
</evidence>
<dbReference type="GO" id="GO:0016301">
    <property type="term" value="F:kinase activity"/>
    <property type="evidence" value="ECO:0007669"/>
    <property type="project" value="UniProtKB-KW"/>
</dbReference>
<keyword evidence="9" id="KW-0472">Membrane</keyword>
<dbReference type="SUPFAM" id="SSF55874">
    <property type="entry name" value="ATPase domain of HSP90 chaperone/DNA topoisomerase II/histidine kinase"/>
    <property type="match status" value="1"/>
</dbReference>
<accession>A0ABU0EFA9</accession>
<dbReference type="Proteomes" id="UP001239626">
    <property type="component" value="Unassembled WGS sequence"/>
</dbReference>
<reference evidence="11 12" key="1">
    <citation type="submission" date="2023-07" db="EMBL/GenBank/DDBJ databases">
        <title>Sorghum-associated microbial communities from plants grown in Nebraska, USA.</title>
        <authorList>
            <person name="Schachtman D."/>
        </authorList>
    </citation>
    <scope>NUCLEOTIDE SEQUENCE [LARGE SCALE GENOMIC DNA]</scope>
    <source>
        <strain evidence="11 12">BE332</strain>
    </source>
</reference>
<evidence type="ECO:0000259" key="10">
    <source>
        <dbReference type="PROSITE" id="PS50109"/>
    </source>
</evidence>
<dbReference type="InterPro" id="IPR004358">
    <property type="entry name" value="Sig_transdc_His_kin-like_C"/>
</dbReference>
<dbReference type="InterPro" id="IPR005467">
    <property type="entry name" value="His_kinase_dom"/>
</dbReference>
<keyword evidence="5" id="KW-0808">Transferase</keyword>
<dbReference type="PRINTS" id="PR00344">
    <property type="entry name" value="BCTRLSENSOR"/>
</dbReference>
<dbReference type="Gene3D" id="3.30.565.10">
    <property type="entry name" value="Histidine kinase-like ATPase, C-terminal domain"/>
    <property type="match status" value="1"/>
</dbReference>
<evidence type="ECO:0000313" key="11">
    <source>
        <dbReference type="EMBL" id="MDQ0373961.1"/>
    </source>
</evidence>
<evidence type="ECO:0000256" key="9">
    <source>
        <dbReference type="SAM" id="Phobius"/>
    </source>
</evidence>
<evidence type="ECO:0000256" key="8">
    <source>
        <dbReference type="SAM" id="Coils"/>
    </source>
</evidence>
<feature type="transmembrane region" description="Helical" evidence="9">
    <location>
        <begin position="236"/>
        <end position="256"/>
    </location>
</feature>
<gene>
    <name evidence="11" type="ORF">J2X26_002282</name>
</gene>
<dbReference type="SMART" id="SM00387">
    <property type="entry name" value="HATPase_c"/>
    <property type="match status" value="1"/>
</dbReference>
<dbReference type="InterPro" id="IPR003661">
    <property type="entry name" value="HisK_dim/P_dom"/>
</dbReference>
<feature type="transmembrane region" description="Helical" evidence="9">
    <location>
        <begin position="277"/>
        <end position="296"/>
    </location>
</feature>
<feature type="transmembrane region" description="Helical" evidence="9">
    <location>
        <begin position="77"/>
        <end position="100"/>
    </location>
</feature>
<keyword evidence="8" id="KW-0175">Coiled coil</keyword>
<evidence type="ECO:0000256" key="2">
    <source>
        <dbReference type="ARBA" id="ARBA00004236"/>
    </source>
</evidence>
<dbReference type="InterPro" id="IPR050736">
    <property type="entry name" value="Sensor_HK_Regulatory"/>
</dbReference>
<evidence type="ECO:0000256" key="4">
    <source>
        <dbReference type="ARBA" id="ARBA00022553"/>
    </source>
</evidence>
<dbReference type="SUPFAM" id="SSF47384">
    <property type="entry name" value="Homodimeric domain of signal transducing histidine kinase"/>
    <property type="match status" value="1"/>
</dbReference>
<feature type="transmembrane region" description="Helical" evidence="9">
    <location>
        <begin position="21"/>
        <end position="39"/>
    </location>
</feature>
<dbReference type="EC" id="2.7.13.3" evidence="3"/>
<dbReference type="CDD" id="cd00082">
    <property type="entry name" value="HisKA"/>
    <property type="match status" value="1"/>
</dbReference>
<feature type="domain" description="Histidine kinase" evidence="10">
    <location>
        <begin position="464"/>
        <end position="681"/>
    </location>
</feature>
<evidence type="ECO:0000256" key="5">
    <source>
        <dbReference type="ARBA" id="ARBA00022679"/>
    </source>
</evidence>
<comment type="subcellular location">
    <subcellularLocation>
        <location evidence="2">Cell membrane</location>
    </subcellularLocation>
</comment>
<dbReference type="SMART" id="SM00388">
    <property type="entry name" value="HisKA"/>
    <property type="match status" value="1"/>
</dbReference>
<keyword evidence="6 11" id="KW-0418">Kinase</keyword>
<dbReference type="InterPro" id="IPR036890">
    <property type="entry name" value="HATPase_C_sf"/>
</dbReference>
<keyword evidence="4" id="KW-0597">Phosphoprotein</keyword>
<dbReference type="Pfam" id="PF00512">
    <property type="entry name" value="HisKA"/>
    <property type="match status" value="1"/>
</dbReference>
<dbReference type="Pfam" id="PF02518">
    <property type="entry name" value="HATPase_c"/>
    <property type="match status" value="1"/>
</dbReference>
<dbReference type="InterPro" id="IPR036097">
    <property type="entry name" value="HisK_dim/P_sf"/>
</dbReference>
<dbReference type="RefSeq" id="WP_307492347.1">
    <property type="nucleotide sequence ID" value="NZ_JAUSVB010000003.1"/>
</dbReference>
<feature type="transmembrane region" description="Helical" evidence="9">
    <location>
        <begin position="171"/>
        <end position="196"/>
    </location>
</feature>
<feature type="transmembrane region" description="Helical" evidence="9">
    <location>
        <begin position="45"/>
        <end position="65"/>
    </location>
</feature>
<keyword evidence="9" id="KW-1133">Transmembrane helix</keyword>
<keyword evidence="12" id="KW-1185">Reference proteome</keyword>
<feature type="transmembrane region" description="Helical" evidence="9">
    <location>
        <begin position="203"/>
        <end position="224"/>
    </location>
</feature>